<dbReference type="PANTHER" id="PTHR46766">
    <property type="entry name" value="GLUTAMINE-RICH PROTEIN 2"/>
    <property type="match status" value="1"/>
</dbReference>
<feature type="domain" description="PPE family C-terminal" evidence="4">
    <location>
        <begin position="335"/>
        <end position="397"/>
    </location>
</feature>
<sequence>MDFGLVPPEILSTLMYTGPGPGPIATTAAAWDGIAAELDAASTSYGLMVNDLATTSWLGVASEEMISAVTPYLSWMRDTAAQAVETAAQIRGGIVAYEEAFAATVPPPVIEANRAELMALLATNVFGQNAAAIAANQAEYAEMWAQDVAAMYDYAAAASTATRLTSFTPPPRVADGGGSEDSAEPARAADAADAGDSAVHQGMRAVPQVLQQLAMPAQAGADAVADDVLGEVATATAVSGLSLGSAYHGAISSANFVQRAASQFVSQFSTSSAPSNTDIMERVNRIGVVTGAIDPQELQDEAGSGHLGLGGFGDWHNWEQWLRQVGSRLGHAFLSAQTGQASAIGGLSVPHAWTAVPPEVQLAALDTPDRAAEAGPGDPEGTGSGVGGLLAATAAAGMVGRVLAGATDSREAGAGRAKQLPQAEPATATVSELRERAQLLREYAELRDAGLLSNAEFNEQKRQLMSAGIRLRGS</sequence>
<evidence type="ECO:0000259" key="4">
    <source>
        <dbReference type="Pfam" id="PF12484"/>
    </source>
</evidence>
<dbReference type="Gene3D" id="1.20.1260.20">
    <property type="entry name" value="PPE superfamily"/>
    <property type="match status" value="1"/>
</dbReference>
<dbReference type="Proteomes" id="UP000321797">
    <property type="component" value="Unassembled WGS sequence"/>
</dbReference>
<comment type="caution">
    <text evidence="5">The sequence shown here is derived from an EMBL/GenBank/DDBJ whole genome shotgun (WGS) entry which is preliminary data.</text>
</comment>
<evidence type="ECO:0000256" key="1">
    <source>
        <dbReference type="ARBA" id="ARBA00010652"/>
    </source>
</evidence>
<dbReference type="GO" id="GO:0052572">
    <property type="term" value="P:response to host immune response"/>
    <property type="evidence" value="ECO:0007669"/>
    <property type="project" value="TreeGrafter"/>
</dbReference>
<dbReference type="Pfam" id="PF00823">
    <property type="entry name" value="PPE"/>
    <property type="match status" value="1"/>
</dbReference>
<feature type="compositionally biased region" description="Low complexity" evidence="2">
    <location>
        <begin position="185"/>
        <end position="197"/>
    </location>
</feature>
<dbReference type="SUPFAM" id="SSF140459">
    <property type="entry name" value="PE/PPE dimer-like"/>
    <property type="match status" value="1"/>
</dbReference>
<organism evidence="5 6">
    <name type="scientific">Mycolicibacter arupensis</name>
    <dbReference type="NCBI Taxonomy" id="342002"/>
    <lineage>
        <taxon>Bacteria</taxon>
        <taxon>Bacillati</taxon>
        <taxon>Actinomycetota</taxon>
        <taxon>Actinomycetes</taxon>
        <taxon>Mycobacteriales</taxon>
        <taxon>Mycobacteriaceae</taxon>
        <taxon>Mycolicibacter</taxon>
    </lineage>
</organism>
<feature type="domain" description="PPE" evidence="3">
    <location>
        <begin position="2"/>
        <end position="163"/>
    </location>
</feature>
<evidence type="ECO:0000256" key="2">
    <source>
        <dbReference type="SAM" id="MobiDB-lite"/>
    </source>
</evidence>
<evidence type="ECO:0000259" key="3">
    <source>
        <dbReference type="Pfam" id="PF00823"/>
    </source>
</evidence>
<accession>A0A5C7Y0B7</accession>
<protein>
    <submittedName>
        <fullName evidence="5">PPE domain-containing protein</fullName>
    </submittedName>
</protein>
<dbReference type="EMBL" id="SSGD01000083">
    <property type="protein sequence ID" value="TXI54614.1"/>
    <property type="molecule type" value="Genomic_DNA"/>
</dbReference>
<dbReference type="RefSeq" id="WP_276761486.1">
    <property type="nucleotide sequence ID" value="NZ_SSGD01000083.1"/>
</dbReference>
<dbReference type="InterPro" id="IPR022171">
    <property type="entry name" value="PPE_C"/>
</dbReference>
<reference evidence="5 6" key="1">
    <citation type="submission" date="2018-09" db="EMBL/GenBank/DDBJ databases">
        <title>Metagenome Assembled Genomes from an Advanced Water Purification Facility.</title>
        <authorList>
            <person name="Stamps B.W."/>
            <person name="Spear J.R."/>
        </authorList>
    </citation>
    <scope>NUCLEOTIDE SEQUENCE [LARGE SCALE GENOMIC DNA]</scope>
    <source>
        <strain evidence="5">Bin_29_2</strain>
    </source>
</reference>
<dbReference type="Pfam" id="PF12484">
    <property type="entry name" value="PPE-SVP"/>
    <property type="match status" value="1"/>
</dbReference>
<gene>
    <name evidence="5" type="ORF">E6Q54_14365</name>
</gene>
<evidence type="ECO:0000313" key="6">
    <source>
        <dbReference type="Proteomes" id="UP000321797"/>
    </source>
</evidence>
<dbReference type="InterPro" id="IPR000030">
    <property type="entry name" value="PPE_dom"/>
</dbReference>
<comment type="similarity">
    <text evidence="1">Belongs to the mycobacterial PPE family.</text>
</comment>
<dbReference type="AlphaFoldDB" id="A0A5C7Y0B7"/>
<feature type="region of interest" description="Disordered" evidence="2">
    <location>
        <begin position="165"/>
        <end position="197"/>
    </location>
</feature>
<dbReference type="InterPro" id="IPR038332">
    <property type="entry name" value="PPE_sf"/>
</dbReference>
<name>A0A5C7Y0B7_9MYCO</name>
<dbReference type="PANTHER" id="PTHR46766:SF1">
    <property type="entry name" value="GLUTAMINE-RICH PROTEIN 2"/>
    <property type="match status" value="1"/>
</dbReference>
<evidence type="ECO:0000313" key="5">
    <source>
        <dbReference type="EMBL" id="TXI54614.1"/>
    </source>
</evidence>
<proteinExistence type="inferred from homology"/>